<feature type="domain" description="Helix-turn-helix" evidence="1">
    <location>
        <begin position="129"/>
        <end position="188"/>
    </location>
</feature>
<dbReference type="EMBL" id="NEVH01011960">
    <property type="protein sequence ID" value="PNF31066.1"/>
    <property type="molecule type" value="Genomic_DNA"/>
</dbReference>
<dbReference type="STRING" id="105785.A0A2J7QR57"/>
<keyword evidence="3" id="KW-1185">Reference proteome</keyword>
<proteinExistence type="predicted"/>
<evidence type="ECO:0000313" key="3">
    <source>
        <dbReference type="Proteomes" id="UP000235965"/>
    </source>
</evidence>
<protein>
    <recommendedName>
        <fullName evidence="1">Helix-turn-helix domain-containing protein</fullName>
    </recommendedName>
</protein>
<dbReference type="AlphaFoldDB" id="A0A2J7QR57"/>
<dbReference type="Proteomes" id="UP000235965">
    <property type="component" value="Unassembled WGS sequence"/>
</dbReference>
<name>A0A2J7QR57_9NEOP</name>
<reference evidence="2 3" key="1">
    <citation type="submission" date="2017-12" db="EMBL/GenBank/DDBJ databases">
        <title>Hemimetabolous genomes reveal molecular basis of termite eusociality.</title>
        <authorList>
            <person name="Harrison M.C."/>
            <person name="Jongepier E."/>
            <person name="Robertson H.M."/>
            <person name="Arning N."/>
            <person name="Bitard-Feildel T."/>
            <person name="Chao H."/>
            <person name="Childers C.P."/>
            <person name="Dinh H."/>
            <person name="Doddapaneni H."/>
            <person name="Dugan S."/>
            <person name="Gowin J."/>
            <person name="Greiner C."/>
            <person name="Han Y."/>
            <person name="Hu H."/>
            <person name="Hughes D.S.T."/>
            <person name="Huylmans A.-K."/>
            <person name="Kemena C."/>
            <person name="Kremer L.P.M."/>
            <person name="Lee S.L."/>
            <person name="Lopez-Ezquerra A."/>
            <person name="Mallet L."/>
            <person name="Monroy-Kuhn J.M."/>
            <person name="Moser A."/>
            <person name="Murali S.C."/>
            <person name="Muzny D.M."/>
            <person name="Otani S."/>
            <person name="Piulachs M.-D."/>
            <person name="Poelchau M."/>
            <person name="Qu J."/>
            <person name="Schaub F."/>
            <person name="Wada-Katsumata A."/>
            <person name="Worley K.C."/>
            <person name="Xie Q."/>
            <person name="Ylla G."/>
            <person name="Poulsen M."/>
            <person name="Gibbs R.A."/>
            <person name="Schal C."/>
            <person name="Richards S."/>
            <person name="Belles X."/>
            <person name="Korb J."/>
            <person name="Bornberg-Bauer E."/>
        </authorList>
    </citation>
    <scope>NUCLEOTIDE SEQUENCE [LARGE SCALE GENOMIC DNA]</scope>
    <source>
        <tissue evidence="2">Whole body</tissue>
    </source>
</reference>
<dbReference type="Pfam" id="PF26215">
    <property type="entry name" value="HTH_animal"/>
    <property type="match status" value="1"/>
</dbReference>
<accession>A0A2J7QR57</accession>
<comment type="caution">
    <text evidence="2">The sequence shown here is derived from an EMBL/GenBank/DDBJ whole genome shotgun (WGS) entry which is preliminary data.</text>
</comment>
<dbReference type="InterPro" id="IPR058912">
    <property type="entry name" value="HTH_animal"/>
</dbReference>
<dbReference type="PANTHER" id="PTHR21301">
    <property type="entry name" value="REVERSE TRANSCRIPTASE"/>
    <property type="match status" value="1"/>
</dbReference>
<sequence>MELLEVCLRTTCFQVDKFFQQKDGMAMGKSLSPVVSNIFMEHFEKLALDPAPYKPSLWLRYVDGTFVVWPLGPERLQDFFDHLNSVRPSICFTMETESDNAISFLYVLVIREETALVTQVYRKPTHTGQYLNFKSNHPPHVKRGLIKCLHNKASTICQDRRDLVKEINLRHDLQLNSYPKGFIHSVINSKGSRRPKKEKNPQCSVYIPYMKGVSEKFKRIGN</sequence>
<dbReference type="OrthoDB" id="10018421at2759"/>
<dbReference type="InParanoid" id="A0A2J7QR57"/>
<organism evidence="2 3">
    <name type="scientific">Cryptotermes secundus</name>
    <dbReference type="NCBI Taxonomy" id="105785"/>
    <lineage>
        <taxon>Eukaryota</taxon>
        <taxon>Metazoa</taxon>
        <taxon>Ecdysozoa</taxon>
        <taxon>Arthropoda</taxon>
        <taxon>Hexapoda</taxon>
        <taxon>Insecta</taxon>
        <taxon>Pterygota</taxon>
        <taxon>Neoptera</taxon>
        <taxon>Polyneoptera</taxon>
        <taxon>Dictyoptera</taxon>
        <taxon>Blattodea</taxon>
        <taxon>Blattoidea</taxon>
        <taxon>Termitoidae</taxon>
        <taxon>Kalotermitidae</taxon>
        <taxon>Cryptotermitinae</taxon>
        <taxon>Cryptotermes</taxon>
    </lineage>
</organism>
<dbReference type="PANTHER" id="PTHR21301:SF11">
    <property type="entry name" value="GIY-YIG DOMAIN-CONTAINING PROTEIN"/>
    <property type="match status" value="1"/>
</dbReference>
<gene>
    <name evidence="2" type="ORF">B7P43_G17441</name>
</gene>
<evidence type="ECO:0000313" key="2">
    <source>
        <dbReference type="EMBL" id="PNF31066.1"/>
    </source>
</evidence>
<evidence type="ECO:0000259" key="1">
    <source>
        <dbReference type="Pfam" id="PF26215"/>
    </source>
</evidence>